<evidence type="ECO:0000259" key="3">
    <source>
        <dbReference type="PROSITE" id="PS50157"/>
    </source>
</evidence>
<dbReference type="PROSITE" id="PS00028">
    <property type="entry name" value="ZINC_FINGER_C2H2_1"/>
    <property type="match status" value="1"/>
</dbReference>
<keyword evidence="1" id="KW-0863">Zinc-finger</keyword>
<dbReference type="OrthoDB" id="6270588at2759"/>
<dbReference type="InterPro" id="IPR013087">
    <property type="entry name" value="Znf_C2H2_type"/>
</dbReference>
<keyword evidence="5" id="KW-1185">Reference proteome</keyword>
<organism evidence="4 5">
    <name type="scientific">Schistosoma japonicum</name>
    <name type="common">Blood fluke</name>
    <dbReference type="NCBI Taxonomy" id="6182"/>
    <lineage>
        <taxon>Eukaryota</taxon>
        <taxon>Metazoa</taxon>
        <taxon>Spiralia</taxon>
        <taxon>Lophotrochozoa</taxon>
        <taxon>Platyhelminthes</taxon>
        <taxon>Trematoda</taxon>
        <taxon>Digenea</taxon>
        <taxon>Strigeidida</taxon>
        <taxon>Schistosomatoidea</taxon>
        <taxon>Schistosomatidae</taxon>
        <taxon>Schistosoma</taxon>
    </lineage>
</organism>
<evidence type="ECO:0000256" key="2">
    <source>
        <dbReference type="SAM" id="MobiDB-lite"/>
    </source>
</evidence>
<feature type="compositionally biased region" description="Low complexity" evidence="2">
    <location>
        <begin position="102"/>
        <end position="114"/>
    </location>
</feature>
<evidence type="ECO:0000313" key="4">
    <source>
        <dbReference type="EMBL" id="TNN05402.1"/>
    </source>
</evidence>
<dbReference type="EMBL" id="SKCS01000533">
    <property type="protein sequence ID" value="TNN05402.1"/>
    <property type="molecule type" value="Genomic_DNA"/>
</dbReference>
<evidence type="ECO:0000313" key="5">
    <source>
        <dbReference type="Proteomes" id="UP000311919"/>
    </source>
</evidence>
<name>A0A4Z2CMF1_SCHJA</name>
<dbReference type="PROSITE" id="PS50157">
    <property type="entry name" value="ZINC_FINGER_C2H2_2"/>
    <property type="match status" value="1"/>
</dbReference>
<keyword evidence="1" id="KW-0862">Zinc</keyword>
<keyword evidence="1" id="KW-0479">Metal-binding</keyword>
<proteinExistence type="predicted"/>
<comment type="caution">
    <text evidence="4">The sequence shown here is derived from an EMBL/GenBank/DDBJ whole genome shotgun (WGS) entry which is preliminary data.</text>
</comment>
<feature type="domain" description="C2H2-type" evidence="3">
    <location>
        <begin position="439"/>
        <end position="468"/>
    </location>
</feature>
<protein>
    <submittedName>
        <fullName evidence="4">Zinc finger C2H2 type</fullName>
    </submittedName>
</protein>
<accession>A0A4Z2CMF1</accession>
<evidence type="ECO:0000256" key="1">
    <source>
        <dbReference type="PROSITE-ProRule" id="PRU00042"/>
    </source>
</evidence>
<sequence>MSSVNRNRVGNKKLFYAGKNSNSNVSVICRSPGGILFSSVLSGLTNVHSADKYPRHAFSVNCTQNECEKNIKPVSLFNSLLDPNIELPAISVREVDEILSNLTSPSLSPSKPTNGNSGNTDTHIDYCDIPENLCQDSSEYTKSASITKLDSLNRSRCSLQATKASSCKQTEVIEHNVTNDPCLCISNPELDGLPASSNVCCTLILNSIGSSGAAIPFGNSNTLNSHSSQNSRYISSCRQKSIDVKEQKDHITHKKRDLSTVSPQSMADILPFFPSCRSVAELGALAFGVESNGASAHKHKLPSVTLRSKACSGIKVSNIPTKVPVFNSLRDRSPIGSLDLATHNKYQNPFNVSTVKEASKYRQAYLSVRKANQAKVLSKCAVSASEVSVSDAQSQENTSNQHICCQSSNSSQSVMDMKITSTNVSECSTRMVSDDRFKYICPHPRCGRRYQAEIGLLRHLVKYHGEQIELPQRTRRVANRHMFRRPASEERTVTSIGIDEDDKMDKNSSKPNIRQNKTVSLSHSKSLLEANQVEIAKIDFNPTTLPFEGINISGYSKTEACDKLKEITPVLDDGMVLVCSAASPSKDETTVSVPLINLNANMCCSNFPVSVDMDNTNPNDTMRSLTTEETKFPILKPIIRKKPRLRSVSGSHSDLPVVKHSTNNANHDITTECEHHFPTSLNLSATSCTTDVVNVRKDCNLENGRRRTLSTGHDPRLVSNTNVDNNENDNCSSVSSNKCPSCGHVVDQNSFKTKQREWISGVHALSCSKTDCVYCPVDNCTYICSGRADLSAHLTSIHFPEIQHQLVRLIFACPLKDCQIICSDEASFQAHFTEHLHGHLPGDLTELFNPSSLLTTPVGATLLSSTTMTKISTSTPIVQSLIDDSTETSSHSLSSNVSYGQETHCLTDYTSTVLSLSSACDNYHEALMNARPSVVVGGNTLSTTYDKAPNSDNMHSHSEMTLVTATMTPEASTDLVPVDPSSSLDNSTESRILNHHQHSSPIVSISPDLNTFSHYCHHQHHRQKQHEEQPFSVLLDSSLFSNDSSIDTLSEAIKSDSDSVNDVPNVVTNETGHVDLTDNRNLLSALDLIPDDILIGLLKEDRASLWIDPVANTTNSNSNNNNESSNAVNPTLSAPYECNTESICFAIDSSNNNNNDKYATMKTAMNGNEYKDDVSYNPCDASNSIHDDSIDEWVDFNLTGSMSPLSSFENLQKGESCTDLFSDDSSSWIPSNIVHHTWSSAIANEKQVSSRRHFTCPHRVISDLTAALILPDVERRLKASISSTRTTKSSLPLTSTVCSSISSQTSSQSTFSAMHQSCCSGKRRRNASESPPLSAYNAVSFSNVKSSLSDISSRKKSEFCQSLLLPHCWKRSINDVQVISSSSLKRPYNLKTLSVGNANNHNNKSHCLTTSKLDSEVLNSKINNNVCLSSSTEKQQQQQTCEQTNVISHYEKKCNHVVNINLSEEHEQGREEEQQQQQLMANCTATTTTTTTTCSNSSDDKDQSPLVSTKLLRMHESRKRLKKSQKSSTLTCQTYFTPYSIEKYIIPRPVLPRRHSMATYNHLMISDCFMHLPH</sequence>
<dbReference type="PANTHER" id="PTHR42264">
    <property type="entry name" value="EPHRIN_REC_LIKE DOMAIN-CONTAINING PROTEIN"/>
    <property type="match status" value="1"/>
</dbReference>
<reference evidence="4 5" key="1">
    <citation type="submission" date="2019-03" db="EMBL/GenBank/DDBJ databases">
        <title>An improved genome assembly of the fluke Schistosoma japonicum.</title>
        <authorList>
            <person name="Hu W."/>
            <person name="Luo F."/>
            <person name="Yin M."/>
            <person name="Mo X."/>
            <person name="Sun C."/>
            <person name="Wu Q."/>
            <person name="Zhu B."/>
            <person name="Xiang M."/>
            <person name="Wang J."/>
            <person name="Wang Y."/>
            <person name="Zhang T."/>
            <person name="Xu B."/>
            <person name="Zheng H."/>
            <person name="Feng Z."/>
        </authorList>
    </citation>
    <scope>NUCLEOTIDE SEQUENCE [LARGE SCALE GENOMIC DNA]</scope>
    <source>
        <strain evidence="4">HuSjv2</strain>
        <tissue evidence="4">Worms</tissue>
    </source>
</reference>
<gene>
    <name evidence="4" type="ORF">EWB00_009274</name>
</gene>
<feature type="region of interest" description="Disordered" evidence="2">
    <location>
        <begin position="102"/>
        <end position="121"/>
    </location>
</feature>
<dbReference type="SMART" id="SM00355">
    <property type="entry name" value="ZnF_C2H2"/>
    <property type="match status" value="3"/>
</dbReference>
<dbReference type="GO" id="GO:0008270">
    <property type="term" value="F:zinc ion binding"/>
    <property type="evidence" value="ECO:0007669"/>
    <property type="project" value="UniProtKB-KW"/>
</dbReference>
<dbReference type="Proteomes" id="UP000311919">
    <property type="component" value="Unassembled WGS sequence"/>
</dbReference>